<dbReference type="InParanoid" id="A0A7N4NZW5"/>
<sequence length="81" mass="8827">MSNFYFFKIMLTSDPWLPHKVLSVPENTSFTAILKFAAEGFKGSPTTSAVITNEEIGMNPSICVPAKLNIVSSGNFKVNSI</sequence>
<organism evidence="7 8">
    <name type="scientific">Sarcophilus harrisii</name>
    <name type="common">Tasmanian devil</name>
    <name type="synonym">Sarcophilus laniarius</name>
    <dbReference type="NCBI Taxonomy" id="9305"/>
    <lineage>
        <taxon>Eukaryota</taxon>
        <taxon>Metazoa</taxon>
        <taxon>Chordata</taxon>
        <taxon>Craniata</taxon>
        <taxon>Vertebrata</taxon>
        <taxon>Euteleostomi</taxon>
        <taxon>Mammalia</taxon>
        <taxon>Metatheria</taxon>
        <taxon>Dasyuromorphia</taxon>
        <taxon>Dasyuridae</taxon>
        <taxon>Sarcophilus</taxon>
    </lineage>
</organism>
<dbReference type="GO" id="GO:0005737">
    <property type="term" value="C:cytoplasm"/>
    <property type="evidence" value="ECO:0007669"/>
    <property type="project" value="TreeGrafter"/>
</dbReference>
<dbReference type="GO" id="GO:1990592">
    <property type="term" value="P:protein K69-linked ufmylation"/>
    <property type="evidence" value="ECO:0007669"/>
    <property type="project" value="TreeGrafter"/>
</dbReference>
<comment type="function">
    <text evidence="6">Ubiquitin-like modifier which can be covalently attached via an isopeptide bond to lysine residues of substrate proteins as a monomer or a lysine-linked polymer. The so-called ufmylation, requires the UFM1-activating E1 enzyme UBA5, the UFM1-conjugating E2 enzyme UFC1, and the UFM1-ligase E3 enzyme UFL1. Ufmylation is involved in various processes, such as ribosome recycling, response to DNA damage, transcription or reticulophagy (also called ER-phagy) induced in response to endoplasmic reticulum stress.</text>
</comment>
<reference evidence="7" key="3">
    <citation type="submission" date="2025-09" db="UniProtKB">
        <authorList>
            <consortium name="Ensembl"/>
        </authorList>
    </citation>
    <scope>IDENTIFICATION</scope>
</reference>
<protein>
    <recommendedName>
        <fullName evidence="2">Ubiquitin-fold modifier 1</fullName>
    </recommendedName>
</protein>
<reference evidence="7 8" key="1">
    <citation type="journal article" date="2011" name="Proc. Natl. Acad. Sci. U.S.A.">
        <title>Genetic diversity and population structure of the endangered marsupial Sarcophilus harrisii (Tasmanian devil).</title>
        <authorList>
            <person name="Miller W."/>
            <person name="Hayes V.M."/>
            <person name="Ratan A."/>
            <person name="Petersen D.C."/>
            <person name="Wittekindt N.E."/>
            <person name="Miller J."/>
            <person name="Walenz B."/>
            <person name="Knight J."/>
            <person name="Qi J."/>
            <person name="Zhao F."/>
            <person name="Wang Q."/>
            <person name="Bedoya-Reina O.C."/>
            <person name="Katiyar N."/>
            <person name="Tomsho L.P."/>
            <person name="Kasson L.M."/>
            <person name="Hardie R.A."/>
            <person name="Woodbridge P."/>
            <person name="Tindall E.A."/>
            <person name="Bertelsen M.F."/>
            <person name="Dixon D."/>
            <person name="Pyecroft S."/>
            <person name="Helgen K.M."/>
            <person name="Lesk A.M."/>
            <person name="Pringle T.H."/>
            <person name="Patterson N."/>
            <person name="Zhang Y."/>
            <person name="Kreiss A."/>
            <person name="Woods G.M."/>
            <person name="Jones M.E."/>
            <person name="Schuster S.C."/>
        </authorList>
    </citation>
    <scope>NUCLEOTIDE SEQUENCE [LARGE SCALE GENOMIC DNA]</scope>
</reference>
<evidence type="ECO:0000256" key="3">
    <source>
        <dbReference type="ARBA" id="ARBA00022499"/>
    </source>
</evidence>
<evidence type="ECO:0000256" key="2">
    <source>
        <dbReference type="ARBA" id="ARBA00015319"/>
    </source>
</evidence>
<dbReference type="FunCoup" id="A0A7N4NZW5">
    <property type="interactions" value="2873"/>
</dbReference>
<keyword evidence="4" id="KW-0833">Ubl conjugation pathway</keyword>
<dbReference type="SUPFAM" id="SSF54236">
    <property type="entry name" value="Ubiquitin-like"/>
    <property type="match status" value="1"/>
</dbReference>
<accession>A0A7N4NZW5</accession>
<evidence type="ECO:0000313" key="7">
    <source>
        <dbReference type="Ensembl" id="ENSSHAP00000030137.1"/>
    </source>
</evidence>
<dbReference type="AlphaFoldDB" id="A0A7N4NZW5"/>
<proteinExistence type="inferred from homology"/>
<keyword evidence="3" id="KW-1017">Isopeptide bond</keyword>
<dbReference type="PANTHER" id="PTHR15825:SF0">
    <property type="entry name" value="UBIQUITIN-FOLD MODIFIER 1"/>
    <property type="match status" value="1"/>
</dbReference>
<dbReference type="GeneTree" id="ENSGT00390000010391"/>
<evidence type="ECO:0000313" key="8">
    <source>
        <dbReference type="Proteomes" id="UP000007648"/>
    </source>
</evidence>
<evidence type="ECO:0000256" key="1">
    <source>
        <dbReference type="ARBA" id="ARBA00010230"/>
    </source>
</evidence>
<name>A0A7N4NZW5_SARHA</name>
<evidence type="ECO:0000256" key="5">
    <source>
        <dbReference type="ARBA" id="ARBA00038545"/>
    </source>
</evidence>
<dbReference type="GO" id="GO:0005634">
    <property type="term" value="C:nucleus"/>
    <property type="evidence" value="ECO:0007669"/>
    <property type="project" value="TreeGrafter"/>
</dbReference>
<dbReference type="InterPro" id="IPR029071">
    <property type="entry name" value="Ubiquitin-like_domsf"/>
</dbReference>
<dbReference type="PANTHER" id="PTHR15825">
    <property type="entry name" value="UBIQUITIN-FOLD MODIFIER 1"/>
    <property type="match status" value="1"/>
</dbReference>
<dbReference type="InterPro" id="IPR005375">
    <property type="entry name" value="UFM1"/>
</dbReference>
<evidence type="ECO:0000256" key="4">
    <source>
        <dbReference type="ARBA" id="ARBA00022786"/>
    </source>
</evidence>
<dbReference type="Gene3D" id="3.10.20.90">
    <property type="entry name" value="Phosphatidylinositol 3-kinase Catalytic Subunit, Chain A, domain 1"/>
    <property type="match status" value="1"/>
</dbReference>
<evidence type="ECO:0000256" key="6">
    <source>
        <dbReference type="ARBA" id="ARBA00045800"/>
    </source>
</evidence>
<dbReference type="Pfam" id="PF03671">
    <property type="entry name" value="Ufm1"/>
    <property type="match status" value="1"/>
</dbReference>
<dbReference type="Proteomes" id="UP000007648">
    <property type="component" value="Unassembled WGS sequence"/>
</dbReference>
<keyword evidence="8" id="KW-1185">Reference proteome</keyword>
<dbReference type="Ensembl" id="ENSSHAT00000030510.1">
    <property type="protein sequence ID" value="ENSSHAP00000030137.1"/>
    <property type="gene ID" value="ENSSHAG00000028604.1"/>
</dbReference>
<comment type="similarity">
    <text evidence="1">Belongs to the UFM1 family.</text>
</comment>
<reference evidence="7" key="2">
    <citation type="submission" date="2025-08" db="UniProtKB">
        <authorList>
            <consortium name="Ensembl"/>
        </authorList>
    </citation>
    <scope>IDENTIFICATION</scope>
</reference>
<comment type="subunit">
    <text evidence="5">Interacts with UBA5. Interacts with UFC1.</text>
</comment>